<keyword evidence="1" id="KW-0732">Signal</keyword>
<feature type="domain" description="VWFA" evidence="2">
    <location>
        <begin position="245"/>
        <end position="434"/>
    </location>
</feature>
<evidence type="ECO:0000313" key="3">
    <source>
        <dbReference type="EMBL" id="MFC3833914.1"/>
    </source>
</evidence>
<dbReference type="Proteomes" id="UP001595803">
    <property type="component" value="Unassembled WGS sequence"/>
</dbReference>
<dbReference type="Gene3D" id="3.40.50.410">
    <property type="entry name" value="von Willebrand factor, type A domain"/>
    <property type="match status" value="1"/>
</dbReference>
<dbReference type="SUPFAM" id="SSF53300">
    <property type="entry name" value="vWA-like"/>
    <property type="match status" value="1"/>
</dbReference>
<reference evidence="4" key="1">
    <citation type="journal article" date="2019" name="Int. J. Syst. Evol. Microbiol.">
        <title>The Global Catalogue of Microorganisms (GCM) 10K type strain sequencing project: providing services to taxonomists for standard genome sequencing and annotation.</title>
        <authorList>
            <consortium name="The Broad Institute Genomics Platform"/>
            <consortium name="The Broad Institute Genome Sequencing Center for Infectious Disease"/>
            <person name="Wu L."/>
            <person name="Ma J."/>
        </authorList>
    </citation>
    <scope>NUCLEOTIDE SEQUENCE [LARGE SCALE GENOMIC DNA]</scope>
    <source>
        <strain evidence="4">CCTCC AB 2017081</strain>
    </source>
</reference>
<evidence type="ECO:0000259" key="2">
    <source>
        <dbReference type="PROSITE" id="PS50234"/>
    </source>
</evidence>
<feature type="chain" id="PRO_5046005835" evidence="1">
    <location>
        <begin position="32"/>
        <end position="1013"/>
    </location>
</feature>
<dbReference type="PROSITE" id="PS00210">
    <property type="entry name" value="HEMOCYANIN_2"/>
    <property type="match status" value="1"/>
</dbReference>
<sequence length="1013" mass="107583">MPASPRLYRPSLPLCLLLGGLLIASHARADAAESAASAGFLTQPVSGLGDMMAPVPWGCGGAAPATQSILELHWNWHCSFDNTINPALGRFPNDGNRFFGFHRQFLYTFNTYRQSQGLPFVQTWMPFAGATMPLGHAARPDLAPCNNCTTLPNTFRLPSAGGTFNPATTTLEDYGNSLVPWHNGTHVAMAEAGGNPGNNCFLPTSPLHFRDIMCVTTAPRDPMFFRFHNFVNDLQDELLTFQDTDVMVVFDRSGSMTLPNGTGTDTRLNSARAAASLFADLMRDASNNRVGLLSFSTAASPSPELPLTLASSAPAAMTTALAGISAGGATSIGGGLLGAVTALNASSNPHKAILLLTDGVENTAPMIADAVGRTPNQLRDTHVCAVGFGTPGSLDGPRLRDLAERQGGTYRADADPLTLKKYFVECFADIFDTFVGKDPIGTLAAGQQGSAPTVHVASGDGEIVFVSSWDTAVPPGSLRLAVTSPSGTPVNLNAPNVESRFGPTWHIVRVKTPYLLERDGRWTARLTRPMRSFVNGFTPDAFKTPAVGTALYAQQLTQLCADGCAKTLFYEEAKASLIHHSHGNALYPAVINTKKAGVTPVVDRVATPGAFAAALKRGGYDLVVASLLPDSGPQVYDDLLAEWACSGKGPKILLNDVRKEGGEATLRCLGALRTDERGFSAMKGDGSVFSGSVGFAAMPMAGMTMRPDTASFKPTGAAGTGTPGVSPQRGAVIVSRAAVSPNAPATAQRYFIESLASGTARVRPHTWRSPNYTGEALHPAFHIPEPYIPLGGFDRVTARVEVTRPLESQGRLYAGTDVKEGTRREGDPLTLRQTADLRVNPRQAAGAVKTETLSFPLNDLGQDGDTSANDRYWEVALPEKVAEFDGEYTFHAYFTICRGTLCFDREAQQTVVVDAKPDPRASKVQLVQTPNNVAGVANVLYTPLDAAGLPLGPDRQSQLRFTGSKGVEVKEVRSVDAAGTYAITATYDPLNTNPTLTVAPFGRPAEGQEIALR</sequence>
<evidence type="ECO:0000256" key="1">
    <source>
        <dbReference type="SAM" id="SignalP"/>
    </source>
</evidence>
<accession>A0ABV7ZA67</accession>
<keyword evidence="4" id="KW-1185">Reference proteome</keyword>
<feature type="signal peptide" evidence="1">
    <location>
        <begin position="1"/>
        <end position="31"/>
    </location>
</feature>
<dbReference type="PANTHER" id="PTHR10579">
    <property type="entry name" value="CALCIUM-ACTIVATED CHLORIDE CHANNEL REGULATOR"/>
    <property type="match status" value="1"/>
</dbReference>
<dbReference type="PANTHER" id="PTHR10579:SF43">
    <property type="entry name" value="ZINC FINGER (C3HC4-TYPE RING FINGER) FAMILY PROTEIN"/>
    <property type="match status" value="1"/>
</dbReference>
<dbReference type="SUPFAM" id="SSF48056">
    <property type="entry name" value="Di-copper centre-containing domain"/>
    <property type="match status" value="1"/>
</dbReference>
<dbReference type="InterPro" id="IPR008922">
    <property type="entry name" value="Di-copper_centre_dom_sf"/>
</dbReference>
<dbReference type="InterPro" id="IPR036465">
    <property type="entry name" value="vWFA_dom_sf"/>
</dbReference>
<dbReference type="InterPro" id="IPR013788">
    <property type="entry name" value="Hemocyanin/hexamerin"/>
</dbReference>
<proteinExistence type="predicted"/>
<evidence type="ECO:0000313" key="4">
    <source>
        <dbReference type="Proteomes" id="UP001595803"/>
    </source>
</evidence>
<dbReference type="EMBL" id="JBHRZG010000016">
    <property type="protein sequence ID" value="MFC3833914.1"/>
    <property type="molecule type" value="Genomic_DNA"/>
</dbReference>
<dbReference type="Pfam" id="PF13519">
    <property type="entry name" value="VWA_2"/>
    <property type="match status" value="1"/>
</dbReference>
<dbReference type="InterPro" id="IPR002035">
    <property type="entry name" value="VWF_A"/>
</dbReference>
<dbReference type="SMART" id="SM00327">
    <property type="entry name" value="VWA"/>
    <property type="match status" value="1"/>
</dbReference>
<dbReference type="InterPro" id="IPR051266">
    <property type="entry name" value="CLCR"/>
</dbReference>
<protein>
    <submittedName>
        <fullName evidence="3">VWA domain-containing protein</fullName>
    </submittedName>
</protein>
<dbReference type="PROSITE" id="PS50234">
    <property type="entry name" value="VWFA"/>
    <property type="match status" value="1"/>
</dbReference>
<organism evidence="3 4">
    <name type="scientific">Deinococcus rufus</name>
    <dbReference type="NCBI Taxonomy" id="2136097"/>
    <lineage>
        <taxon>Bacteria</taxon>
        <taxon>Thermotogati</taxon>
        <taxon>Deinococcota</taxon>
        <taxon>Deinococci</taxon>
        <taxon>Deinococcales</taxon>
        <taxon>Deinococcaceae</taxon>
        <taxon>Deinococcus</taxon>
    </lineage>
</organism>
<name>A0ABV7ZA67_9DEIO</name>
<gene>
    <name evidence="3" type="ORF">ACFOSB_13685</name>
</gene>
<comment type="caution">
    <text evidence="3">The sequence shown here is derived from an EMBL/GenBank/DDBJ whole genome shotgun (WGS) entry which is preliminary data.</text>
</comment>
<dbReference type="RefSeq" id="WP_322473019.1">
    <property type="nucleotide sequence ID" value="NZ_JBHRZG010000016.1"/>
</dbReference>
<dbReference type="CDD" id="cd00198">
    <property type="entry name" value="vWFA"/>
    <property type="match status" value="1"/>
</dbReference>